<keyword evidence="3" id="KW-1185">Reference proteome</keyword>
<dbReference type="Proteomes" id="UP000800303">
    <property type="component" value="Unassembled WGS sequence"/>
</dbReference>
<sequence length="459" mass="52944">MIGFNTVLPLSNTVSEEQFLELCRTWQKNSPHTSLIIKDETLTDGFKYQSDSESLEFVNVEGKNGTHCGVRHIKKDEDSEWRTDVIGYKTESNFKVAVVTSRATFNVANYTRLPLKPFIVSLLLENLELEEDDGIKIEKKFKEITSDNLEYISCLLNGEQSNSFPVVYLSKNKSGEFLVDPNKLALKLSGLAHVFVETEESITFMLQKNTDGKVAYNGQIGIYWPGGDRNYYYRIDATDHVNNILNFVKKILNTRKTPNEYRWSFVQNLKYQKTIEGFKTGEEENKDMLAYALEENEKLKEQLDNMELENLYLNHMNEVLNSNAFNGQTPLIFKGTEYELFLNEQSELVLSLVEEKMNQDSCSIRVKNILNSILKANKNDNNKQRFLDNMKRILVSQDGITSRSKRELATMGFELIDYTKTHHKIKIKGDNRYSHSIAKSPSDARTPENNFRDFKIGFL</sequence>
<organism evidence="2 3">
    <name type="scientific">Saccharibacillus alkalitolerans</name>
    <dbReference type="NCBI Taxonomy" id="2705290"/>
    <lineage>
        <taxon>Bacteria</taxon>
        <taxon>Bacillati</taxon>
        <taxon>Bacillota</taxon>
        <taxon>Bacilli</taxon>
        <taxon>Bacillales</taxon>
        <taxon>Paenibacillaceae</taxon>
        <taxon>Saccharibacillus</taxon>
    </lineage>
</organism>
<evidence type="ECO:0000313" key="2">
    <source>
        <dbReference type="EMBL" id="NGZ76723.1"/>
    </source>
</evidence>
<dbReference type="EMBL" id="JAAFGS010000005">
    <property type="protein sequence ID" value="NGZ76723.1"/>
    <property type="molecule type" value="Genomic_DNA"/>
</dbReference>
<evidence type="ECO:0000256" key="1">
    <source>
        <dbReference type="SAM" id="Coils"/>
    </source>
</evidence>
<protein>
    <submittedName>
        <fullName evidence="2">Uncharacterized protein</fullName>
    </submittedName>
</protein>
<gene>
    <name evidence="2" type="ORF">GYN08_15465</name>
</gene>
<evidence type="ECO:0000313" key="3">
    <source>
        <dbReference type="Proteomes" id="UP000800303"/>
    </source>
</evidence>
<feature type="coiled-coil region" evidence="1">
    <location>
        <begin position="289"/>
        <end position="316"/>
    </location>
</feature>
<proteinExistence type="predicted"/>
<dbReference type="RefSeq" id="WP_166275847.1">
    <property type="nucleotide sequence ID" value="NZ_JAAFGS010000005.1"/>
</dbReference>
<reference evidence="2 3" key="1">
    <citation type="submission" date="2020-01" db="EMBL/GenBank/DDBJ databases">
        <title>Polyphasic characterisation and genomic insights into a novel alkali tolerant bacterium VR-M41.</title>
        <authorList>
            <person name="Vemuluri V.R."/>
        </authorList>
    </citation>
    <scope>NUCLEOTIDE SEQUENCE [LARGE SCALE GENOMIC DNA]</scope>
    <source>
        <strain evidence="2 3">VR-M41</strain>
    </source>
</reference>
<accession>A0ABX0F8T5</accession>
<keyword evidence="1" id="KW-0175">Coiled coil</keyword>
<name>A0ABX0F8T5_9BACL</name>
<comment type="caution">
    <text evidence="2">The sequence shown here is derived from an EMBL/GenBank/DDBJ whole genome shotgun (WGS) entry which is preliminary data.</text>
</comment>